<organism evidence="1 2">
    <name type="scientific">Methylorubrum salsuginis</name>
    <dbReference type="NCBI Taxonomy" id="414703"/>
    <lineage>
        <taxon>Bacteria</taxon>
        <taxon>Pseudomonadati</taxon>
        <taxon>Pseudomonadota</taxon>
        <taxon>Alphaproteobacteria</taxon>
        <taxon>Hyphomicrobiales</taxon>
        <taxon>Methylobacteriaceae</taxon>
        <taxon>Methylorubrum</taxon>
    </lineage>
</organism>
<name>A0A1I4KPR5_9HYPH</name>
<accession>A0A1I4KPR5</accession>
<dbReference type="AlphaFoldDB" id="A0A1I4KPR5"/>
<dbReference type="EMBL" id="FOSV01000025">
    <property type="protein sequence ID" value="SFL80447.1"/>
    <property type="molecule type" value="Genomic_DNA"/>
</dbReference>
<evidence type="ECO:0000313" key="1">
    <source>
        <dbReference type="EMBL" id="SFL80447.1"/>
    </source>
</evidence>
<proteinExistence type="predicted"/>
<reference evidence="2" key="1">
    <citation type="submission" date="2016-10" db="EMBL/GenBank/DDBJ databases">
        <authorList>
            <person name="Varghese N."/>
            <person name="Submissions S."/>
        </authorList>
    </citation>
    <scope>NUCLEOTIDE SEQUENCE [LARGE SCALE GENOMIC DNA]</scope>
    <source>
        <strain evidence="2">CGMCC 1.6474</strain>
    </source>
</reference>
<evidence type="ECO:0000313" key="2">
    <source>
        <dbReference type="Proteomes" id="UP000198804"/>
    </source>
</evidence>
<keyword evidence="2" id="KW-1185">Reference proteome</keyword>
<dbReference type="Proteomes" id="UP000198804">
    <property type="component" value="Unassembled WGS sequence"/>
</dbReference>
<evidence type="ECO:0008006" key="3">
    <source>
        <dbReference type="Google" id="ProtNLM"/>
    </source>
</evidence>
<sequence length="105" mass="11849">MASCLLPTLPNVPEVRRTTALENRIQFFRWGTATTEFATKRCGMTVRTAQQHGQADMDRLLTHAQKGELNRTCLATHRFSLEDGTRGYDILKHKTDGCLRAVFAP</sequence>
<gene>
    <name evidence="1" type="ORF">SAMN04488125_12536</name>
</gene>
<protein>
    <recommendedName>
        <fullName evidence="3">Zinc-binding dehydrogenase</fullName>
    </recommendedName>
</protein>
<dbReference type="STRING" id="414703.SAMN04488125_12536"/>